<evidence type="ECO:0000256" key="5">
    <source>
        <dbReference type="ARBA" id="ARBA00038264"/>
    </source>
</evidence>
<keyword evidence="9" id="KW-1185">Reference proteome</keyword>
<comment type="caution">
    <text evidence="8">The sequence shown here is derived from an EMBL/GenBank/DDBJ whole genome shotgun (WGS) entry which is preliminary data.</text>
</comment>
<comment type="function">
    <text evidence="1">Required for the assembly of cytochrome c oxidase.</text>
</comment>
<evidence type="ECO:0000313" key="8">
    <source>
        <dbReference type="EMBL" id="KAG0686702.1"/>
    </source>
</evidence>
<protein>
    <recommendedName>
        <fullName evidence="6">Cytochrome c oxidase-assembly factor COX23, mitochondrial</fullName>
    </recommendedName>
</protein>
<evidence type="ECO:0000256" key="1">
    <source>
        <dbReference type="ARBA" id="ARBA00003875"/>
    </source>
</evidence>
<feature type="region of interest" description="Disordered" evidence="7">
    <location>
        <begin position="1"/>
        <end position="26"/>
    </location>
</feature>
<dbReference type="Proteomes" id="UP000697127">
    <property type="component" value="Unassembled WGS sequence"/>
</dbReference>
<comment type="subcellular location">
    <subcellularLocation>
        <location evidence="2">Mitochondrion intermembrane space</location>
    </subcellularLocation>
</comment>
<comment type="similarity">
    <text evidence="5">Belongs to the COX23 family.</text>
</comment>
<name>A0A9P7BCB1_9ASCO</name>
<sequence>MTSEKTNTATTTTTDPGLAPTITKEDAEYLDNRTLRKIESITTPEKTNDFVTKSGNTVTDVRFYPDRPTQRLHKDRFIIKEPSRYYDPCAESSKMAIRCMETHDETYKDVCTEYFQAYRECKKEWMEQRKRDNRSGGIW</sequence>
<dbReference type="PANTHER" id="PTHR46811">
    <property type="entry name" value="COILED-COIL-HELIX-COILED-COIL-HELIX DOMAIN-CONTAINING PROTEIN 7"/>
    <property type="match status" value="1"/>
</dbReference>
<gene>
    <name evidence="8" type="primary">COX23</name>
    <name evidence="8" type="ORF">C6P40_003553</name>
</gene>
<evidence type="ECO:0000256" key="2">
    <source>
        <dbReference type="ARBA" id="ARBA00004569"/>
    </source>
</evidence>
<feature type="compositionally biased region" description="Low complexity" evidence="7">
    <location>
        <begin position="1"/>
        <end position="22"/>
    </location>
</feature>
<dbReference type="InterPro" id="IPR051040">
    <property type="entry name" value="COX23"/>
</dbReference>
<evidence type="ECO:0000256" key="6">
    <source>
        <dbReference type="ARBA" id="ARBA00041104"/>
    </source>
</evidence>
<evidence type="ECO:0000256" key="3">
    <source>
        <dbReference type="ARBA" id="ARBA00023128"/>
    </source>
</evidence>
<evidence type="ECO:0000256" key="4">
    <source>
        <dbReference type="ARBA" id="ARBA00023157"/>
    </source>
</evidence>
<accession>A0A9P7BCB1</accession>
<dbReference type="PANTHER" id="PTHR46811:SF1">
    <property type="entry name" value="COILED-COIL-HELIX-COILED-COIL-HELIX DOMAIN-CONTAINING PROTEIN 7"/>
    <property type="match status" value="1"/>
</dbReference>
<dbReference type="EMBL" id="PUHW01000401">
    <property type="protein sequence ID" value="KAG0686702.1"/>
    <property type="molecule type" value="Genomic_DNA"/>
</dbReference>
<dbReference type="GO" id="GO:0005758">
    <property type="term" value="C:mitochondrial intermembrane space"/>
    <property type="evidence" value="ECO:0007669"/>
    <property type="project" value="UniProtKB-SubCell"/>
</dbReference>
<evidence type="ECO:0000256" key="7">
    <source>
        <dbReference type="SAM" id="MobiDB-lite"/>
    </source>
</evidence>
<dbReference type="PROSITE" id="PS51808">
    <property type="entry name" value="CHCH"/>
    <property type="match status" value="1"/>
</dbReference>
<keyword evidence="4" id="KW-1015">Disulfide bond</keyword>
<organism evidence="8 9">
    <name type="scientific">Pichia californica</name>
    <dbReference type="NCBI Taxonomy" id="460514"/>
    <lineage>
        <taxon>Eukaryota</taxon>
        <taxon>Fungi</taxon>
        <taxon>Dikarya</taxon>
        <taxon>Ascomycota</taxon>
        <taxon>Saccharomycotina</taxon>
        <taxon>Pichiomycetes</taxon>
        <taxon>Pichiales</taxon>
        <taxon>Pichiaceae</taxon>
        <taxon>Pichia</taxon>
    </lineage>
</organism>
<reference evidence="8" key="1">
    <citation type="submission" date="2020-11" db="EMBL/GenBank/DDBJ databases">
        <title>Kefir isolates.</title>
        <authorList>
            <person name="Marcisauskas S."/>
            <person name="Kim Y."/>
            <person name="Blasche S."/>
        </authorList>
    </citation>
    <scope>NUCLEOTIDE SEQUENCE</scope>
    <source>
        <strain evidence="8">Olga-1</strain>
    </source>
</reference>
<proteinExistence type="inferred from homology"/>
<dbReference type="InterPro" id="IPR009069">
    <property type="entry name" value="Cys_alpha_HP_mot_SF"/>
</dbReference>
<keyword evidence="3" id="KW-0496">Mitochondrion</keyword>
<dbReference type="SUPFAM" id="SSF47072">
    <property type="entry name" value="Cysteine alpha-hairpin motif"/>
    <property type="match status" value="1"/>
</dbReference>
<dbReference type="GO" id="GO:0033108">
    <property type="term" value="P:mitochondrial respiratory chain complex assembly"/>
    <property type="evidence" value="ECO:0007669"/>
    <property type="project" value="TreeGrafter"/>
</dbReference>
<dbReference type="AlphaFoldDB" id="A0A9P7BCB1"/>
<evidence type="ECO:0000313" key="9">
    <source>
        <dbReference type="Proteomes" id="UP000697127"/>
    </source>
</evidence>
<dbReference type="OrthoDB" id="9971592at2759"/>